<dbReference type="GO" id="GO:0003899">
    <property type="term" value="F:DNA-directed RNA polymerase activity"/>
    <property type="evidence" value="ECO:0007669"/>
    <property type="project" value="UniProtKB-EC"/>
</dbReference>
<dbReference type="Gene3D" id="1.10.150.20">
    <property type="entry name" value="5' to 3' exonuclease, C-terminal subdomain"/>
    <property type="match status" value="1"/>
</dbReference>
<dbReference type="Proteomes" id="UP000001761">
    <property type="component" value="Segment"/>
</dbReference>
<dbReference type="PANTHER" id="PTHR10102">
    <property type="entry name" value="DNA-DIRECTED RNA POLYMERASE, MITOCHONDRIAL"/>
    <property type="match status" value="1"/>
</dbReference>
<evidence type="ECO:0000256" key="7">
    <source>
        <dbReference type="ARBA" id="ARBA00023314"/>
    </source>
</evidence>
<sequence length="780" mass="88414">MNETELIARQLRRETEQGVEARKRLKASTNRAEQRAYASSTVYGQQALRQATGVIAEHMAKSLGNAAKGRGGQDFRVCFTHLKSADTEVLAVLALKVALDQLAQDDKPTPQEVAASIGSAIEVELKLQWYQQQDKDLFRNVTNGFHHSTGTRQKATVYNLRFNKAGIQWKGWGRTVHFKVGSWALRSITETTGWIIKETIKMPRSQKCILRFSREFIGLRDALMQRALELSFCLWPMVCPPNDWTDEGRGGYLTEEIRGTAPMIRKVGKPIGDSKQGTIPVEFLNNLQRQSYRINAAILAVANWCYDNSRTVGKFIHDQPRERLDSFNGDPKAEPERFKEWKRMQRSIDDFNAQLFQRNWRATETMFVANQYDDEVFWIPWSFDYRGRVYPQNTQLNPQGTDFDKSLLLFAEEGEVDEYWLAWHVCTTYGNDKLSHNDRVAWTQENHELITIIAEDPIGAISLWEGAGEPWMFLAACIEYHACVITGAKQTSGLPIGIDATCSGLQHLSSMTRDAVAAKQVNVIRGDQDGPSDGYKTVAEAAIKYIEDESIHPYMNRKITKRTVMTVPYGVSRDSARAYIREALHDAGFDLSIKGRLGQVTDAVYRKAVPEVFAGPVDVMNWLQQTAMDLLDAGAEQIEWTTPSGFRVVQDIRKPRTKLIKTTLMGSVQQIRVADGFAGPDRQRHKGAIAPNLVHSLDASLLHLMFYEYDKPFTVIHDCILGRSCDMNEMMAGIRLHHAEIYKGKPLEDWAEQQDVEIPDGLIKDTLDLDLVNESPYFFC</sequence>
<dbReference type="InterPro" id="IPR029262">
    <property type="entry name" value="RPOL_N"/>
</dbReference>
<comment type="catalytic activity">
    <reaction evidence="8 9">
        <text>RNA(n) + a ribonucleoside 5'-triphosphate = RNA(n+1) + diphosphate</text>
        <dbReference type="Rhea" id="RHEA:21248"/>
        <dbReference type="Rhea" id="RHEA-COMP:14527"/>
        <dbReference type="Rhea" id="RHEA-COMP:17342"/>
        <dbReference type="ChEBI" id="CHEBI:33019"/>
        <dbReference type="ChEBI" id="CHEBI:61557"/>
        <dbReference type="ChEBI" id="CHEBI:140395"/>
        <dbReference type="EC" id="2.7.7.6"/>
    </reaction>
</comment>
<comment type="function">
    <text evidence="9">DNA-dependent RNA polymerase catalyzes the transcription of DNA into RNA using the four ribonucleoside triphosphates as substrates.</text>
</comment>
<dbReference type="SMART" id="SM01311">
    <property type="entry name" value="RPOL_N"/>
    <property type="match status" value="1"/>
</dbReference>
<evidence type="ECO:0000256" key="5">
    <source>
        <dbReference type="ARBA" id="ARBA00022695"/>
    </source>
</evidence>
<keyword evidence="5 9" id="KW-0548">Nucleotidyltransferase</keyword>
<dbReference type="EMBL" id="AF338467">
    <property type="protein sequence ID" value="AGA17876.1"/>
    <property type="molecule type" value="Genomic_DNA"/>
</dbReference>
<dbReference type="EC" id="2.7.7.6" evidence="2 9"/>
<name>L0CNW4_9CAUD</name>
<dbReference type="OrthoDB" id="309at10239"/>
<reference evidence="11 12" key="1">
    <citation type="journal article" date="2002" name="Appl. Environ. Microbiol.">
        <title>Genomic sequence and evolution of marine cyanophage P60: a new insight on lytic and lysogenic phages.</title>
        <authorList>
            <person name="Chen F."/>
            <person name="Lu J."/>
        </authorList>
    </citation>
    <scope>NUCLEOTIDE SEQUENCE</scope>
</reference>
<dbReference type="KEGG" id="vg:26066747"/>
<evidence type="ECO:0000259" key="10">
    <source>
        <dbReference type="SMART" id="SM01311"/>
    </source>
</evidence>
<evidence type="ECO:0000256" key="4">
    <source>
        <dbReference type="ARBA" id="ARBA00022679"/>
    </source>
</evidence>
<protein>
    <recommendedName>
        <fullName evidence="2 9">DNA-directed RNA polymerase</fullName>
        <ecNumber evidence="2 9">2.7.7.6</ecNumber>
    </recommendedName>
</protein>
<dbReference type="PANTHER" id="PTHR10102:SF0">
    <property type="entry name" value="DNA-DIRECTED RNA POLYMERASE, MITOCHONDRIAL"/>
    <property type="match status" value="1"/>
</dbReference>
<evidence type="ECO:0000256" key="2">
    <source>
        <dbReference type="ARBA" id="ARBA00012418"/>
    </source>
</evidence>
<evidence type="ECO:0000256" key="1">
    <source>
        <dbReference type="ARBA" id="ARBA00009493"/>
    </source>
</evidence>
<keyword evidence="12" id="KW-1185">Reference proteome</keyword>
<evidence type="ECO:0000256" key="9">
    <source>
        <dbReference type="RuleBase" id="RU003805"/>
    </source>
</evidence>
<keyword evidence="6 9" id="KW-0804">Transcription</keyword>
<dbReference type="InterPro" id="IPR002092">
    <property type="entry name" value="DNA-dir_Rpol_phage-type"/>
</dbReference>
<keyword evidence="7" id="KW-1195">Viral transcription</keyword>
<dbReference type="Pfam" id="PF00940">
    <property type="entry name" value="RNA_pol"/>
    <property type="match status" value="1"/>
</dbReference>
<evidence type="ECO:0000313" key="12">
    <source>
        <dbReference type="Proteomes" id="UP000001761"/>
    </source>
</evidence>
<dbReference type="Gene3D" id="1.10.1320.10">
    <property type="entry name" value="DNA-directed RNA polymerase, N-terminal domain"/>
    <property type="match status" value="1"/>
</dbReference>
<dbReference type="RefSeq" id="YP_009173795.1">
    <property type="nucleotide sequence ID" value="NC_003390.2"/>
</dbReference>
<organism evidence="11 12">
    <name type="scientific">Synechococcus phage P60</name>
    <dbReference type="NCBI Taxonomy" id="2905923"/>
    <lineage>
        <taxon>Viruses</taxon>
        <taxon>Duplodnaviria</taxon>
        <taxon>Heunggongvirae</taxon>
        <taxon>Uroviricota</taxon>
        <taxon>Caudoviricetes</taxon>
        <taxon>Autographivirales</taxon>
        <taxon>Tiilvirus</taxon>
        <taxon>Tiilvirus P60</taxon>
    </lineage>
</organism>
<dbReference type="SUPFAM" id="SSF56672">
    <property type="entry name" value="DNA/RNA polymerases"/>
    <property type="match status" value="1"/>
</dbReference>
<dbReference type="GeneID" id="26066747"/>
<dbReference type="InterPro" id="IPR043502">
    <property type="entry name" value="DNA/RNA_pol_sf"/>
</dbReference>
<dbReference type="GO" id="GO:0006351">
    <property type="term" value="P:DNA-templated transcription"/>
    <property type="evidence" value="ECO:0007669"/>
    <property type="project" value="InterPro"/>
</dbReference>
<keyword evidence="4 9" id="KW-0808">Transferase</keyword>
<dbReference type="PROSITE" id="PS00900">
    <property type="entry name" value="RNA_POL_PHAGE_1"/>
    <property type="match status" value="1"/>
</dbReference>
<dbReference type="InterPro" id="IPR046950">
    <property type="entry name" value="DNA-dir_Rpol_C_phage-type"/>
</dbReference>
<gene>
    <name evidence="11" type="ORF">P60_gp07</name>
</gene>
<dbReference type="GO" id="GO:0019083">
    <property type="term" value="P:viral transcription"/>
    <property type="evidence" value="ECO:0007669"/>
    <property type="project" value="UniProtKB-KW"/>
</dbReference>
<dbReference type="PROSITE" id="PS00489">
    <property type="entry name" value="RNA_POL_PHAGE_2"/>
    <property type="match status" value="1"/>
</dbReference>
<comment type="similarity">
    <text evidence="1 9">Belongs to the phage and mitochondrial RNA polymerase family.</text>
</comment>
<evidence type="ECO:0000313" key="11">
    <source>
        <dbReference type="EMBL" id="AGA17876.1"/>
    </source>
</evidence>
<evidence type="ECO:0000256" key="8">
    <source>
        <dbReference type="ARBA" id="ARBA00048552"/>
    </source>
</evidence>
<dbReference type="Pfam" id="PF14700">
    <property type="entry name" value="RPOL_N"/>
    <property type="match status" value="1"/>
</dbReference>
<evidence type="ECO:0000256" key="6">
    <source>
        <dbReference type="ARBA" id="ARBA00023163"/>
    </source>
</evidence>
<evidence type="ECO:0000256" key="3">
    <source>
        <dbReference type="ARBA" id="ARBA00022478"/>
    </source>
</evidence>
<dbReference type="Gene3D" id="1.10.287.280">
    <property type="match status" value="1"/>
</dbReference>
<keyword evidence="3 9" id="KW-0240">DNA-directed RNA polymerase</keyword>
<dbReference type="GO" id="GO:0003677">
    <property type="term" value="F:DNA binding"/>
    <property type="evidence" value="ECO:0007669"/>
    <property type="project" value="InterPro"/>
</dbReference>
<accession>L0CNW4</accession>
<dbReference type="GO" id="GO:0000428">
    <property type="term" value="C:DNA-directed RNA polymerase complex"/>
    <property type="evidence" value="ECO:0007669"/>
    <property type="project" value="UniProtKB-KW"/>
</dbReference>
<dbReference type="InterPro" id="IPR037159">
    <property type="entry name" value="RNA_POL_N_sf"/>
</dbReference>
<feature type="domain" description="DNA-directed RNA polymerase N-terminal" evidence="10">
    <location>
        <begin position="8"/>
        <end position="289"/>
    </location>
</feature>
<proteinExistence type="inferred from homology"/>